<proteinExistence type="predicted"/>
<dbReference type="Proteomes" id="UP000256269">
    <property type="component" value="Unassembled WGS sequence"/>
</dbReference>
<keyword evidence="2" id="KW-1185">Reference proteome</keyword>
<organism evidence="1 2">
    <name type="scientific">Kutzneria buriramensis</name>
    <dbReference type="NCBI Taxonomy" id="1045776"/>
    <lineage>
        <taxon>Bacteria</taxon>
        <taxon>Bacillati</taxon>
        <taxon>Actinomycetota</taxon>
        <taxon>Actinomycetes</taxon>
        <taxon>Pseudonocardiales</taxon>
        <taxon>Pseudonocardiaceae</taxon>
        <taxon>Kutzneria</taxon>
    </lineage>
</organism>
<protein>
    <recommendedName>
        <fullName evidence="3">DDE family transposase</fullName>
    </recommendedName>
</protein>
<accession>A0A3E0HKZ2</accession>
<reference evidence="1 2" key="1">
    <citation type="submission" date="2018-08" db="EMBL/GenBank/DDBJ databases">
        <title>Genomic Encyclopedia of Archaeal and Bacterial Type Strains, Phase II (KMG-II): from individual species to whole genera.</title>
        <authorList>
            <person name="Goeker M."/>
        </authorList>
    </citation>
    <scope>NUCLEOTIDE SEQUENCE [LARGE SCALE GENOMIC DNA]</scope>
    <source>
        <strain evidence="1 2">DSM 45791</strain>
    </source>
</reference>
<dbReference type="RefSeq" id="WP_116175799.1">
    <property type="nucleotide sequence ID" value="NZ_CP144375.1"/>
</dbReference>
<evidence type="ECO:0000313" key="2">
    <source>
        <dbReference type="Proteomes" id="UP000256269"/>
    </source>
</evidence>
<dbReference type="EMBL" id="QUNO01000006">
    <property type="protein sequence ID" value="REH47162.1"/>
    <property type="molecule type" value="Genomic_DNA"/>
</dbReference>
<sequence length="68" mass="7439">MEDDFHDSKQATALDGTQVRGYRAWKRHVTVVMAAYALLAVTAAKARAAYPAPVLPEHDESTHQMTAA</sequence>
<evidence type="ECO:0000313" key="1">
    <source>
        <dbReference type="EMBL" id="REH47162.1"/>
    </source>
</evidence>
<name>A0A3E0HKZ2_9PSEU</name>
<gene>
    <name evidence="1" type="ORF">BCF44_106327</name>
</gene>
<evidence type="ECO:0008006" key="3">
    <source>
        <dbReference type="Google" id="ProtNLM"/>
    </source>
</evidence>
<dbReference type="AlphaFoldDB" id="A0A3E0HKZ2"/>
<comment type="caution">
    <text evidence="1">The sequence shown here is derived from an EMBL/GenBank/DDBJ whole genome shotgun (WGS) entry which is preliminary data.</text>
</comment>